<organism evidence="1 2">
    <name type="scientific">Candidatus Uhrbacteria bacterium RIFOXYB2_FULL_57_15</name>
    <dbReference type="NCBI Taxonomy" id="1802422"/>
    <lineage>
        <taxon>Bacteria</taxon>
        <taxon>Candidatus Uhriibacteriota</taxon>
    </lineage>
</organism>
<dbReference type="AlphaFoldDB" id="A0A1F7W7X3"/>
<gene>
    <name evidence="1" type="ORF">A2304_03970</name>
</gene>
<reference evidence="1 2" key="1">
    <citation type="journal article" date="2016" name="Nat. Commun.">
        <title>Thousands of microbial genomes shed light on interconnected biogeochemical processes in an aquifer system.</title>
        <authorList>
            <person name="Anantharaman K."/>
            <person name="Brown C.T."/>
            <person name="Hug L.A."/>
            <person name="Sharon I."/>
            <person name="Castelle C.J."/>
            <person name="Probst A.J."/>
            <person name="Thomas B.C."/>
            <person name="Singh A."/>
            <person name="Wilkins M.J."/>
            <person name="Karaoz U."/>
            <person name="Brodie E.L."/>
            <person name="Williams K.H."/>
            <person name="Hubbard S.S."/>
            <person name="Banfield J.F."/>
        </authorList>
    </citation>
    <scope>NUCLEOTIDE SEQUENCE [LARGE SCALE GENOMIC DNA]</scope>
</reference>
<dbReference type="Proteomes" id="UP000176501">
    <property type="component" value="Unassembled WGS sequence"/>
</dbReference>
<dbReference type="EMBL" id="MGFE01000012">
    <property type="protein sequence ID" value="OGL98880.1"/>
    <property type="molecule type" value="Genomic_DNA"/>
</dbReference>
<comment type="caution">
    <text evidence="1">The sequence shown here is derived from an EMBL/GenBank/DDBJ whole genome shotgun (WGS) entry which is preliminary data.</text>
</comment>
<proteinExistence type="predicted"/>
<protein>
    <submittedName>
        <fullName evidence="1">Uncharacterized protein</fullName>
    </submittedName>
</protein>
<evidence type="ECO:0000313" key="1">
    <source>
        <dbReference type="EMBL" id="OGL98880.1"/>
    </source>
</evidence>
<sequence>MDRGMTRVPEKRLQEIVDDFGEMERLWNRRIIFITNKRKVVAHAEWQGSDIVVTKLRRPEKTKLQVGQVLYEGYRPPPELPPRPEIRVDGWRLIRNAQYDSTQAAKPDPFWEEYEGWFLIPDKINGGDGLEEYLFDYPELLAGDTPSYRTLELKELNADSLRMAAFSEVDAYVCGRTEQVPALLPFVPPKTNEVVLYRPSVCSCGCGNFEGWHRYWENKWIVYVPRAKSPL</sequence>
<evidence type="ECO:0000313" key="2">
    <source>
        <dbReference type="Proteomes" id="UP000176501"/>
    </source>
</evidence>
<accession>A0A1F7W7X3</accession>
<name>A0A1F7W7X3_9BACT</name>